<dbReference type="InterPro" id="IPR035965">
    <property type="entry name" value="PAS-like_dom_sf"/>
</dbReference>
<dbReference type="GO" id="GO:0004673">
    <property type="term" value="F:protein histidine kinase activity"/>
    <property type="evidence" value="ECO:0007669"/>
    <property type="project" value="UniProtKB-EC"/>
</dbReference>
<keyword evidence="8" id="KW-1185">Reference proteome</keyword>
<keyword evidence="4" id="KW-0808">Transferase</keyword>
<evidence type="ECO:0000256" key="3">
    <source>
        <dbReference type="ARBA" id="ARBA00022553"/>
    </source>
</evidence>
<comment type="catalytic activity">
    <reaction evidence="1">
        <text>ATP + protein L-histidine = ADP + protein N-phospho-L-histidine.</text>
        <dbReference type="EC" id="2.7.13.3"/>
    </reaction>
</comment>
<dbReference type="Pfam" id="PF08447">
    <property type="entry name" value="PAS_3"/>
    <property type="match status" value="1"/>
</dbReference>
<evidence type="ECO:0000256" key="1">
    <source>
        <dbReference type="ARBA" id="ARBA00000085"/>
    </source>
</evidence>
<evidence type="ECO:0000256" key="2">
    <source>
        <dbReference type="ARBA" id="ARBA00012438"/>
    </source>
</evidence>
<name>A0A2U8WL73_9HYPH</name>
<dbReference type="PANTHER" id="PTHR43304">
    <property type="entry name" value="PHYTOCHROME-LIKE PROTEIN CPH1"/>
    <property type="match status" value="1"/>
</dbReference>
<evidence type="ECO:0000259" key="6">
    <source>
        <dbReference type="Pfam" id="PF08447"/>
    </source>
</evidence>
<evidence type="ECO:0000256" key="5">
    <source>
        <dbReference type="ARBA" id="ARBA00022777"/>
    </source>
</evidence>
<dbReference type="GO" id="GO:0003677">
    <property type="term" value="F:DNA binding"/>
    <property type="evidence" value="ECO:0007669"/>
    <property type="project" value="InterPro"/>
</dbReference>
<dbReference type="EC" id="2.7.13.3" evidence="2"/>
<reference evidence="7 8" key="1">
    <citation type="submission" date="2018-05" db="EMBL/GenBank/DDBJ databases">
        <title>Complete Genome Sequence of Methylobacterium sp. 17Sr1-28.</title>
        <authorList>
            <person name="Srinivasan S."/>
        </authorList>
    </citation>
    <scope>NUCLEOTIDE SEQUENCE [LARGE SCALE GENOMIC DNA]</scope>
    <source>
        <strain evidence="7 8">17Sr1-28</strain>
    </source>
</reference>
<keyword evidence="5 7" id="KW-0418">Kinase</keyword>
<dbReference type="EMBL" id="CP029553">
    <property type="protein sequence ID" value="AWN46150.1"/>
    <property type="molecule type" value="Genomic_DNA"/>
</dbReference>
<dbReference type="Gene3D" id="1.10.260.40">
    <property type="entry name" value="lambda repressor-like DNA-binding domains"/>
    <property type="match status" value="1"/>
</dbReference>
<dbReference type="OrthoDB" id="3782725at2"/>
<dbReference type="Gene3D" id="2.10.70.100">
    <property type="match status" value="1"/>
</dbReference>
<evidence type="ECO:0000313" key="8">
    <source>
        <dbReference type="Proteomes" id="UP000245444"/>
    </source>
</evidence>
<dbReference type="AlphaFoldDB" id="A0A2U8WL73"/>
<evidence type="ECO:0000313" key="7">
    <source>
        <dbReference type="EMBL" id="AWN46150.1"/>
    </source>
</evidence>
<sequence>MNAADLKSCSDVFLHIIETHGFAGFWSWSFASNQQHWSSGLFRILGVDPSVTTASYDLLVGLLHPDDRMRMASTAELLQGYVSPDVLVRLIRPSGEMRALSVLSELRVSPEGRPHSVSGIVLDVTDRERLRRIQATEKRRRQALYLTSYTTTYAVGPDRIHDFPAEMAQVHGPSLHEINVNPFVMIVPEERAAFRERALGVHAPRAHFQGTSHERLADGEVWQFRIVGVPLWDEAGRYLGRAGLKYAIGPSGEPVHAAEPARNNQIRRALEQVVQGRHLRAARGLLDWSMATLAAAGGLSLSTVRRLEEDVEGQGSRSRHKAVAALRRAGIRFVAMDDGTLAVAKV</sequence>
<dbReference type="Gene3D" id="3.30.450.20">
    <property type="entry name" value="PAS domain"/>
    <property type="match status" value="1"/>
</dbReference>
<protein>
    <recommendedName>
        <fullName evidence="2">histidine kinase</fullName>
        <ecNumber evidence="2">2.7.13.3</ecNumber>
    </recommendedName>
</protein>
<proteinExistence type="predicted"/>
<evidence type="ECO:0000256" key="4">
    <source>
        <dbReference type="ARBA" id="ARBA00022679"/>
    </source>
</evidence>
<accession>A0A2U8WL73</accession>
<dbReference type="RefSeq" id="WP_109958502.1">
    <property type="nucleotide sequence ID" value="NZ_CP029553.1"/>
</dbReference>
<dbReference type="InterPro" id="IPR013655">
    <property type="entry name" value="PAS_fold_3"/>
</dbReference>
<dbReference type="KEGG" id="mtea:DK419_07340"/>
<dbReference type="InterPro" id="IPR010982">
    <property type="entry name" value="Lambda_DNA-bd_dom_sf"/>
</dbReference>
<feature type="domain" description="PAS fold-3" evidence="6">
    <location>
        <begin position="36"/>
        <end position="121"/>
    </location>
</feature>
<gene>
    <name evidence="7" type="ORF">DK419_07340</name>
</gene>
<dbReference type="SUPFAM" id="SSF55785">
    <property type="entry name" value="PYP-like sensor domain (PAS domain)"/>
    <property type="match status" value="2"/>
</dbReference>
<keyword evidence="3" id="KW-0597">Phosphoprotein</keyword>
<dbReference type="Proteomes" id="UP000245444">
    <property type="component" value="Chromosome"/>
</dbReference>
<dbReference type="InterPro" id="IPR052162">
    <property type="entry name" value="Sensor_kinase/Photoreceptor"/>
</dbReference>
<dbReference type="PANTHER" id="PTHR43304:SF1">
    <property type="entry name" value="PAC DOMAIN-CONTAINING PROTEIN"/>
    <property type="match status" value="1"/>
</dbReference>
<organism evidence="7 8">
    <name type="scientific">Methylobacterium terrae</name>
    <dbReference type="NCBI Taxonomy" id="2202827"/>
    <lineage>
        <taxon>Bacteria</taxon>
        <taxon>Pseudomonadati</taxon>
        <taxon>Pseudomonadota</taxon>
        <taxon>Alphaproteobacteria</taxon>
        <taxon>Hyphomicrobiales</taxon>
        <taxon>Methylobacteriaceae</taxon>
        <taxon>Methylobacterium</taxon>
    </lineage>
</organism>